<evidence type="ECO:0000313" key="3">
    <source>
        <dbReference type="EMBL" id="RSE27875.1"/>
    </source>
</evidence>
<dbReference type="GO" id="GO:0015940">
    <property type="term" value="P:pantothenate biosynthetic process"/>
    <property type="evidence" value="ECO:0007669"/>
    <property type="project" value="UniProtKB-UniRule"/>
</dbReference>
<dbReference type="HAMAP" id="MF_02018">
    <property type="entry name" value="PanZ_PanM"/>
    <property type="match status" value="1"/>
</dbReference>
<dbReference type="SUPFAM" id="SSF55729">
    <property type="entry name" value="Acyl-CoA N-acyltransferases (Nat)"/>
    <property type="match status" value="1"/>
</dbReference>
<dbReference type="InterPro" id="IPR032900">
    <property type="entry name" value="PanZ"/>
</dbReference>
<dbReference type="InterPro" id="IPR000182">
    <property type="entry name" value="GNAT_dom"/>
</dbReference>
<organism evidence="3 4">
    <name type="scientific">Atlantibacter subterraneus</name>
    <dbReference type="NCBI Taxonomy" id="255519"/>
    <lineage>
        <taxon>Bacteria</taxon>
        <taxon>Pseudomonadati</taxon>
        <taxon>Pseudomonadota</taxon>
        <taxon>Gammaproteobacteria</taxon>
        <taxon>Enterobacterales</taxon>
        <taxon>Enterobacteriaceae</taxon>
        <taxon>Atlantibacter</taxon>
    </lineage>
</organism>
<dbReference type="NCBIfam" id="NF033213">
    <property type="entry name" value="matur_PanM"/>
    <property type="match status" value="1"/>
</dbReference>
<gene>
    <name evidence="3" type="primary">panM</name>
    <name evidence="1" type="synonym">panZ</name>
    <name evidence="3" type="ORF">EGT71_05650</name>
</gene>
<comment type="function">
    <text evidence="1">Controls both the activation and catalytic activity of PanD in a coenzyme A (CoA)-dependent fashion.</text>
</comment>
<dbReference type="InterPro" id="IPR040448">
    <property type="entry name" value="PanZ_GNAT"/>
</dbReference>
<dbReference type="GeneID" id="84663207"/>
<sequence>MKLTIIRLQTLTPQDHIDLGKIWPEYSSASLKIDEGHRIYAARFNERLLGAVRVTLTGDQGAMDSLRVREVTRRRGVGHYLIEEVIRDNPAINHWWISDVGVEDRNVMNAFMQALGFSIEEGGWEKR</sequence>
<dbReference type="Proteomes" id="UP000275331">
    <property type="component" value="Unassembled WGS sequence"/>
</dbReference>
<dbReference type="InterPro" id="IPR016181">
    <property type="entry name" value="Acyl_CoA_acyltransferase"/>
</dbReference>
<comment type="caution">
    <text evidence="3">The sequence shown here is derived from an EMBL/GenBank/DDBJ whole genome shotgun (WGS) entry which is preliminary data.</text>
</comment>
<feature type="binding site" evidence="1">
    <location>
        <begin position="66"/>
        <end position="68"/>
    </location>
    <ligand>
        <name>CoA</name>
        <dbReference type="ChEBI" id="CHEBI:57287"/>
    </ligand>
</feature>
<dbReference type="PROSITE" id="PS51186">
    <property type="entry name" value="GNAT"/>
    <property type="match status" value="1"/>
</dbReference>
<dbReference type="RefSeq" id="WP_125292611.1">
    <property type="nucleotide sequence ID" value="NZ_CP100494.1"/>
</dbReference>
<dbReference type="GO" id="GO:0031638">
    <property type="term" value="P:zymogen activation"/>
    <property type="evidence" value="ECO:0007669"/>
    <property type="project" value="InterPro"/>
</dbReference>
<evidence type="ECO:0000259" key="2">
    <source>
        <dbReference type="PROSITE" id="PS51186"/>
    </source>
</evidence>
<evidence type="ECO:0000313" key="4">
    <source>
        <dbReference type="Proteomes" id="UP000275331"/>
    </source>
</evidence>
<dbReference type="AlphaFoldDB" id="A0A3R9F843"/>
<feature type="domain" description="N-acetyltransferase" evidence="2">
    <location>
        <begin position="1"/>
        <end position="127"/>
    </location>
</feature>
<dbReference type="GO" id="GO:0016747">
    <property type="term" value="F:acyltransferase activity, transferring groups other than amino-acyl groups"/>
    <property type="evidence" value="ECO:0007669"/>
    <property type="project" value="InterPro"/>
</dbReference>
<keyword evidence="1" id="KW-0566">Pantothenate biosynthesis</keyword>
<dbReference type="OrthoDB" id="5736859at2"/>
<dbReference type="EMBL" id="RHXB01000003">
    <property type="protein sequence ID" value="RSE27875.1"/>
    <property type="molecule type" value="Genomic_DNA"/>
</dbReference>
<name>A0A3R9F843_9ENTR</name>
<dbReference type="Gene3D" id="3.40.630.30">
    <property type="match status" value="1"/>
</dbReference>
<comment type="similarity">
    <text evidence="1">Belongs to the PanZ/PanM family.</text>
</comment>
<accession>A0A3R9F843</accession>
<dbReference type="Pfam" id="PF12568">
    <property type="entry name" value="PanZ"/>
    <property type="match status" value="1"/>
</dbReference>
<feature type="binding site" evidence="1">
    <location>
        <begin position="72"/>
        <end position="79"/>
    </location>
    <ligand>
        <name>CoA</name>
        <dbReference type="ChEBI" id="CHEBI:57287"/>
    </ligand>
</feature>
<evidence type="ECO:0000256" key="1">
    <source>
        <dbReference type="HAMAP-Rule" id="MF_02018"/>
    </source>
</evidence>
<proteinExistence type="inferred from homology"/>
<reference evidence="3 4" key="1">
    <citation type="submission" date="2018-10" db="EMBL/GenBank/DDBJ databases">
        <title>Transmission dynamics of multidrug resistant bacteria on intensive care unit surfaces.</title>
        <authorList>
            <person name="D'Souza A.W."/>
            <person name="Potter R.F."/>
            <person name="Wallace M."/>
            <person name="Shupe A."/>
            <person name="Patel S."/>
            <person name="Sun S."/>
            <person name="Gul D."/>
            <person name="Kwon J.H."/>
            <person name="Andleeb S."/>
            <person name="Burnham C.-A.D."/>
            <person name="Dantas G."/>
        </authorList>
    </citation>
    <scope>NUCLEOTIDE SEQUENCE [LARGE SCALE GENOMIC DNA]</scope>
    <source>
        <strain evidence="3 4">AS_373</strain>
    </source>
</reference>
<protein>
    <recommendedName>
        <fullName evidence="1">PanD regulatory factor</fullName>
    </recommendedName>
</protein>
<comment type="subunit">
    <text evidence="1">Interacts with PanD in the presence of CoA.</text>
</comment>